<evidence type="ECO:0000313" key="2">
    <source>
        <dbReference type="EMBL" id="RUO56558.1"/>
    </source>
</evidence>
<protein>
    <recommendedName>
        <fullName evidence="4">Divergent polysaccharide deacetylase family protein</fullName>
    </recommendedName>
</protein>
<proteinExistence type="predicted"/>
<dbReference type="Pfam" id="PF04748">
    <property type="entry name" value="Polysacc_deac_2"/>
    <property type="match status" value="1"/>
</dbReference>
<dbReference type="Gene3D" id="3.20.20.370">
    <property type="entry name" value="Glycoside hydrolase/deacetylase"/>
    <property type="match status" value="1"/>
</dbReference>
<name>A0A432Y6E7_9GAMM</name>
<dbReference type="PANTHER" id="PTHR30105:SF2">
    <property type="entry name" value="DIVERGENT POLYSACCHARIDE DEACETYLASE SUPERFAMILY"/>
    <property type="match status" value="1"/>
</dbReference>
<dbReference type="RefSeq" id="WP_126771905.1">
    <property type="nucleotide sequence ID" value="NZ_PIPX01000001.1"/>
</dbReference>
<gene>
    <name evidence="2" type="ORF">CWI70_07410</name>
</gene>
<evidence type="ECO:0000256" key="1">
    <source>
        <dbReference type="SAM" id="SignalP"/>
    </source>
</evidence>
<comment type="caution">
    <text evidence="2">The sequence shown here is derived from an EMBL/GenBank/DDBJ whole genome shotgun (WGS) entry which is preliminary data.</text>
</comment>
<dbReference type="GO" id="GO:0005975">
    <property type="term" value="P:carbohydrate metabolic process"/>
    <property type="evidence" value="ECO:0007669"/>
    <property type="project" value="InterPro"/>
</dbReference>
<dbReference type="Proteomes" id="UP000287649">
    <property type="component" value="Unassembled WGS sequence"/>
</dbReference>
<organism evidence="2 3">
    <name type="scientific">Pseudidiomarina homiensis</name>
    <dbReference type="NCBI Taxonomy" id="364198"/>
    <lineage>
        <taxon>Bacteria</taxon>
        <taxon>Pseudomonadati</taxon>
        <taxon>Pseudomonadota</taxon>
        <taxon>Gammaproteobacteria</taxon>
        <taxon>Alteromonadales</taxon>
        <taxon>Idiomarinaceae</taxon>
        <taxon>Pseudidiomarina</taxon>
    </lineage>
</organism>
<dbReference type="OrthoDB" id="9784811at2"/>
<evidence type="ECO:0000313" key="3">
    <source>
        <dbReference type="Proteomes" id="UP000287649"/>
    </source>
</evidence>
<dbReference type="EMBL" id="PIPX01000001">
    <property type="protein sequence ID" value="RUO56558.1"/>
    <property type="molecule type" value="Genomic_DNA"/>
</dbReference>
<reference evidence="3" key="1">
    <citation type="journal article" date="2018" name="Front. Microbiol.">
        <title>Genome-Based Analysis Reveals the Taxonomy and Diversity of the Family Idiomarinaceae.</title>
        <authorList>
            <person name="Liu Y."/>
            <person name="Lai Q."/>
            <person name="Shao Z."/>
        </authorList>
    </citation>
    <scope>NUCLEOTIDE SEQUENCE [LARGE SCALE GENOMIC DNA]</scope>
    <source>
        <strain evidence="3">PO-M2</strain>
    </source>
</reference>
<dbReference type="InterPro" id="IPR011330">
    <property type="entry name" value="Glyco_hydro/deAcase_b/a-brl"/>
</dbReference>
<dbReference type="SUPFAM" id="SSF88713">
    <property type="entry name" value="Glycoside hydrolase/deacetylase"/>
    <property type="match status" value="1"/>
</dbReference>
<keyword evidence="3" id="KW-1185">Reference proteome</keyword>
<sequence>MNRCLVILLLLNLSVATAKEATTATPPVDSPQAKPRIAIVIDDLGHHADNHAFVALKYPLTLAIMPFSRKAEELAAAATKAGHEVMIHMPMQPESLPEQTQEVLDIQDTKAQFIATLSAAFSRLPQASGLNNHQGSLMTAEEEQMSWLMHELKQRQMYFLDSRTSVATVAEATARKLGVPSNRRHVFLDNDPSPAAITEQWLQAENIAQKQGYAIVIGHPYPSTLAFLQQLKDQHVDNFELVYFSELLQE</sequence>
<dbReference type="PANTHER" id="PTHR30105">
    <property type="entry name" value="UNCHARACTERIZED YIBQ-RELATED"/>
    <property type="match status" value="1"/>
</dbReference>
<evidence type="ECO:0008006" key="4">
    <source>
        <dbReference type="Google" id="ProtNLM"/>
    </source>
</evidence>
<feature type="signal peptide" evidence="1">
    <location>
        <begin position="1"/>
        <end position="18"/>
    </location>
</feature>
<dbReference type="AlphaFoldDB" id="A0A432Y6E7"/>
<dbReference type="CDD" id="cd10936">
    <property type="entry name" value="CE4_DAC2"/>
    <property type="match status" value="1"/>
</dbReference>
<keyword evidence="1" id="KW-0732">Signal</keyword>
<dbReference type="InterPro" id="IPR006837">
    <property type="entry name" value="Divergent_DAC"/>
</dbReference>
<feature type="chain" id="PRO_5019145839" description="Divergent polysaccharide deacetylase family protein" evidence="1">
    <location>
        <begin position="19"/>
        <end position="250"/>
    </location>
</feature>
<accession>A0A432Y6E7</accession>